<dbReference type="PROSITE" id="PS51035">
    <property type="entry name" value="BAG"/>
    <property type="match status" value="1"/>
</dbReference>
<dbReference type="Gene3D" id="2.60.40.790">
    <property type="match status" value="1"/>
</dbReference>
<dbReference type="InterPro" id="IPR036533">
    <property type="entry name" value="BAG_dom_sf"/>
</dbReference>
<protein>
    <recommendedName>
        <fullName evidence="2">BAG domain-containing protein</fullName>
    </recommendedName>
</protein>
<evidence type="ECO:0000259" key="2">
    <source>
        <dbReference type="PROSITE" id="PS51035"/>
    </source>
</evidence>
<gene>
    <name evidence="3" type="ORF">PMIC02512_LOCUS3933</name>
</gene>
<evidence type="ECO:0000256" key="1">
    <source>
        <dbReference type="SAM" id="MobiDB-lite"/>
    </source>
</evidence>
<accession>A0A7S2TFH4</accession>
<evidence type="ECO:0000313" key="3">
    <source>
        <dbReference type="EMBL" id="CAD9726476.1"/>
    </source>
</evidence>
<dbReference type="SUPFAM" id="SSF63491">
    <property type="entry name" value="BAG domain"/>
    <property type="match status" value="1"/>
</dbReference>
<dbReference type="AlphaFoldDB" id="A0A7S2TFH4"/>
<dbReference type="InterPro" id="IPR003103">
    <property type="entry name" value="BAG_domain"/>
</dbReference>
<feature type="compositionally biased region" description="Acidic residues" evidence="1">
    <location>
        <begin position="218"/>
        <end position="227"/>
    </location>
</feature>
<sequence>MMPSILKGKHNCSLSSTYKDLKNENMNMDKNTFGVNENGPCADKDHVEAGVMERINMLKEISQKIEGIALQLETAKRHGPQLAAKLAHYKWYFNTFKKTWSAYDVLASSKHRTYTSGCVEALMRILCELDQVQSNGNQEIREYRKKLVARINKELLPEADNVLLKAKSLLSFTESILDIVNANIAEREMKKRETSIENTDDMDNNEMKKSETSIDSNVDMDDSDVEETQNKVDTDVDMNEENDVARNKRAAKQDIPKRVIKRPRYDIREVDDAVVVRLELPASDTPESIHIKLEDDGDTLAIYGNEFTLPFAVNQRNYNVSAASYKFLHRGRLLQVNIPKHRRRNVYRQPRQYSPFSTNFNRYPSHPMGWAW</sequence>
<feature type="domain" description="BAG" evidence="2">
    <location>
        <begin position="120"/>
        <end position="163"/>
    </location>
</feature>
<name>A0A7S2TFH4_PROMC</name>
<dbReference type="InterPro" id="IPR008978">
    <property type="entry name" value="HSP20-like_chaperone"/>
</dbReference>
<dbReference type="GO" id="GO:0051087">
    <property type="term" value="F:protein-folding chaperone binding"/>
    <property type="evidence" value="ECO:0007669"/>
    <property type="project" value="InterPro"/>
</dbReference>
<dbReference type="Gene3D" id="1.20.58.120">
    <property type="entry name" value="BAG domain"/>
    <property type="match status" value="1"/>
</dbReference>
<reference evidence="3" key="1">
    <citation type="submission" date="2021-01" db="EMBL/GenBank/DDBJ databases">
        <authorList>
            <person name="Corre E."/>
            <person name="Pelletier E."/>
            <person name="Niang G."/>
            <person name="Scheremetjew M."/>
            <person name="Finn R."/>
            <person name="Kale V."/>
            <person name="Holt S."/>
            <person name="Cochrane G."/>
            <person name="Meng A."/>
            <person name="Brown T."/>
            <person name="Cohen L."/>
        </authorList>
    </citation>
    <scope>NUCLEOTIDE SEQUENCE</scope>
    <source>
        <strain evidence="3">CCCM 845</strain>
    </source>
</reference>
<feature type="region of interest" description="Disordered" evidence="1">
    <location>
        <begin position="193"/>
        <end position="229"/>
    </location>
</feature>
<proteinExistence type="predicted"/>
<organism evidence="3">
    <name type="scientific">Prorocentrum micans</name>
    <name type="common">Red tide dinoflagellate</name>
    <dbReference type="NCBI Taxonomy" id="2945"/>
    <lineage>
        <taxon>Eukaryota</taxon>
        <taxon>Sar</taxon>
        <taxon>Alveolata</taxon>
        <taxon>Dinophyceae</taxon>
        <taxon>Prorocentrales</taxon>
        <taxon>Prorocentraceae</taxon>
        <taxon>Prorocentrum</taxon>
    </lineage>
</organism>
<dbReference type="Pfam" id="PF02179">
    <property type="entry name" value="BAG"/>
    <property type="match status" value="1"/>
</dbReference>
<dbReference type="EMBL" id="HBHN01015670">
    <property type="protein sequence ID" value="CAD9726476.1"/>
    <property type="molecule type" value="Transcribed_RNA"/>
</dbReference>